<organism evidence="1">
    <name type="scientific">Ditylum brightwellii</name>
    <dbReference type="NCBI Taxonomy" id="49249"/>
    <lineage>
        <taxon>Eukaryota</taxon>
        <taxon>Sar</taxon>
        <taxon>Stramenopiles</taxon>
        <taxon>Ochrophyta</taxon>
        <taxon>Bacillariophyta</taxon>
        <taxon>Mediophyceae</taxon>
        <taxon>Lithodesmiophycidae</taxon>
        <taxon>Lithodesmiales</taxon>
        <taxon>Lithodesmiaceae</taxon>
        <taxon>Ditylum</taxon>
    </lineage>
</organism>
<sequence>MQKNTFCLHHHCLQTAMHHQMYSFCKIEQNEIVRETIFKAFHDGIGGKFCLKKAHNLLGFQTFYTSNHLVFWRCNHNSLQAVFYLEDFLLREVKKNNPYLCT</sequence>
<accession>A0A7S4VET1</accession>
<evidence type="ECO:0000313" key="1">
    <source>
        <dbReference type="EMBL" id="CAE4625216.1"/>
    </source>
</evidence>
<dbReference type="AlphaFoldDB" id="A0A7S4VET1"/>
<reference evidence="1" key="1">
    <citation type="submission" date="2021-01" db="EMBL/GenBank/DDBJ databases">
        <authorList>
            <person name="Corre E."/>
            <person name="Pelletier E."/>
            <person name="Niang G."/>
            <person name="Scheremetjew M."/>
            <person name="Finn R."/>
            <person name="Kale V."/>
            <person name="Holt S."/>
            <person name="Cochrane G."/>
            <person name="Meng A."/>
            <person name="Brown T."/>
            <person name="Cohen L."/>
        </authorList>
    </citation>
    <scope>NUCLEOTIDE SEQUENCE</scope>
    <source>
        <strain evidence="1">GSO104</strain>
    </source>
</reference>
<proteinExistence type="predicted"/>
<protein>
    <submittedName>
        <fullName evidence="1">Uncharacterized protein</fullName>
    </submittedName>
</protein>
<name>A0A7S4VET1_9STRA</name>
<dbReference type="EMBL" id="HBNS01031038">
    <property type="protein sequence ID" value="CAE4625216.1"/>
    <property type="molecule type" value="Transcribed_RNA"/>
</dbReference>
<gene>
    <name evidence="1" type="ORF">DBRI00130_LOCUS24361</name>
</gene>